<feature type="compositionally biased region" description="Polar residues" evidence="3">
    <location>
        <begin position="47"/>
        <end position="57"/>
    </location>
</feature>
<feature type="region of interest" description="Disordered" evidence="3">
    <location>
        <begin position="856"/>
        <end position="878"/>
    </location>
</feature>
<protein>
    <submittedName>
        <fullName evidence="7">Ubinuclein-1-like</fullName>
    </submittedName>
</protein>
<dbReference type="GO" id="GO:0005634">
    <property type="term" value="C:nucleus"/>
    <property type="evidence" value="ECO:0007669"/>
    <property type="project" value="TreeGrafter"/>
</dbReference>
<keyword evidence="6" id="KW-1185">Reference proteome</keyword>
<dbReference type="Pfam" id="PF14075">
    <property type="entry name" value="UBN_AB"/>
    <property type="match status" value="1"/>
</dbReference>
<feature type="domain" description="Hpc2-related" evidence="4">
    <location>
        <begin position="143"/>
        <end position="194"/>
    </location>
</feature>
<feature type="compositionally biased region" description="Basic residues" evidence="3">
    <location>
        <begin position="216"/>
        <end position="232"/>
    </location>
</feature>
<feature type="compositionally biased region" description="Low complexity" evidence="3">
    <location>
        <begin position="35"/>
        <end position="46"/>
    </location>
</feature>
<evidence type="ECO:0000259" key="4">
    <source>
        <dbReference type="Pfam" id="PF08729"/>
    </source>
</evidence>
<name>A0A8U1H9L6_SALNM</name>
<dbReference type="AlphaFoldDB" id="A0A8U1H9L6"/>
<accession>A0A8U1H9L6</accession>
<feature type="compositionally biased region" description="Low complexity" evidence="3">
    <location>
        <begin position="403"/>
        <end position="421"/>
    </location>
</feature>
<dbReference type="KEGG" id="snh:120066536"/>
<feature type="region of interest" description="Disordered" evidence="3">
    <location>
        <begin position="936"/>
        <end position="959"/>
    </location>
</feature>
<dbReference type="Proteomes" id="UP000808372">
    <property type="component" value="Chromosome 21"/>
</dbReference>
<organism evidence="6 7">
    <name type="scientific">Salvelinus namaycush</name>
    <name type="common">Lake trout</name>
    <name type="synonym">Salmo namaycush</name>
    <dbReference type="NCBI Taxonomy" id="8040"/>
    <lineage>
        <taxon>Eukaryota</taxon>
        <taxon>Metazoa</taxon>
        <taxon>Chordata</taxon>
        <taxon>Craniata</taxon>
        <taxon>Vertebrata</taxon>
        <taxon>Euteleostomi</taxon>
        <taxon>Actinopterygii</taxon>
        <taxon>Neopterygii</taxon>
        <taxon>Teleostei</taxon>
        <taxon>Protacanthopterygii</taxon>
        <taxon>Salmoniformes</taxon>
        <taxon>Salmonidae</taxon>
        <taxon>Salmoninae</taxon>
        <taxon>Salvelinus</taxon>
    </lineage>
</organism>
<evidence type="ECO:0000313" key="7">
    <source>
        <dbReference type="RefSeq" id="XP_038873887.1"/>
    </source>
</evidence>
<evidence type="ECO:0000313" key="6">
    <source>
        <dbReference type="Proteomes" id="UP000808372"/>
    </source>
</evidence>
<reference evidence="7" key="1">
    <citation type="submission" date="2025-08" db="UniProtKB">
        <authorList>
            <consortium name="RefSeq"/>
        </authorList>
    </citation>
    <scope>IDENTIFICATION</scope>
    <source>
        <tissue evidence="7">White muscle</tissue>
    </source>
</reference>
<keyword evidence="2" id="KW-0597">Phosphoprotein</keyword>
<evidence type="ECO:0000256" key="2">
    <source>
        <dbReference type="ARBA" id="ARBA00022553"/>
    </source>
</evidence>
<feature type="region of interest" description="Disordered" evidence="3">
    <location>
        <begin position="35"/>
        <end position="68"/>
    </location>
</feature>
<dbReference type="GO" id="GO:0006325">
    <property type="term" value="P:chromatin organization"/>
    <property type="evidence" value="ECO:0007669"/>
    <property type="project" value="TreeGrafter"/>
</dbReference>
<feature type="compositionally biased region" description="Basic and acidic residues" evidence="3">
    <location>
        <begin position="579"/>
        <end position="593"/>
    </location>
</feature>
<evidence type="ECO:0000256" key="3">
    <source>
        <dbReference type="SAM" id="MobiDB-lite"/>
    </source>
</evidence>
<feature type="compositionally biased region" description="Polar residues" evidence="3">
    <location>
        <begin position="798"/>
        <end position="826"/>
    </location>
</feature>
<comment type="similarity">
    <text evidence="1">Belongs to the ubinuclein family.</text>
</comment>
<feature type="region of interest" description="Disordered" evidence="3">
    <location>
        <begin position="388"/>
        <end position="458"/>
    </location>
</feature>
<feature type="region of interest" description="Disordered" evidence="3">
    <location>
        <begin position="573"/>
        <end position="609"/>
    </location>
</feature>
<dbReference type="RefSeq" id="XP_038873887.1">
    <property type="nucleotide sequence ID" value="XM_039017959.1"/>
</dbReference>
<feature type="region of interest" description="Disordered" evidence="3">
    <location>
        <begin position="797"/>
        <end position="826"/>
    </location>
</feature>
<dbReference type="InterPro" id="IPR014840">
    <property type="entry name" value="HRD"/>
</dbReference>
<sequence length="959" mass="105133">MAEPRRVQLTTLSGNVPLQSAVVVKPALPPKEAVTVTPVAASTSSSWGSPTKQPVATSNSSSQGSSTKPVKTERFVLTLFEPDQHRCPEFYYPELVYKKVRKKDKSVSDKDVPNTIEQENREKDELGAIARRFEDKYGCGNKRKKDRIQDLVDIGYGYDNEDSFIDNSEAYDELVPASLNTKLGGFYVNSGPLQFRQASDTETDDDFMTKNQQPKPSKKRRKEEGKVKRRTYPGHVATENPTLSNTGVLPDKNMWEEKPKKKKKKPPAGPLSVTDMLRKFQKQKDKEKLKREKEGEQQKFGLGKTTLPTTPYVSADPAGGGANMADPLLSLIGSTNDRAFLQAASTVDFDLDLDTLLDASAETLANQVVVAMTLTNQEVNAKTLAYKEVNGGDPSASTLESHTQTPIDPVPQPQDQIDLVPESISKPQAPKPSTQPQPVSGPQVQPLSQPTPLPEGLSPAMEKRAQDLALAAKGLEGESKVKFFTPEVNTILLDIELQCRDVSGQVRSKVYTHLASFLPCSRDTLLKRVKKLLLTQVTQDGSSSEPLQRLRQAIDKVMPEQISRYHDDCQAHAQARAAKMVEESKEREQKENTGSEEEGEERSGKRVVGPRKKFRWNQEIRECLCIAVRVRMDRFQVEKGKTETQGPEEFLKAFLDTEIKPLWPKGWMQPRVLLKESRRVHCPTAPLQQVKRKLKSEKKQSSLGSAPTLPGTSSGPVEPQVFLGVQPQNGSPLPGSGVSVAPQNLDDSLDQGRLLTPPSLGVVKEELAELRGEESCGADSGVPIAVLTRYDDLKPVPVSTSANTNTHAQSTTANTHPQTNTHSQSPLTVLPDQALAQVHSHKDYISQGHLALTQDLSLQNGHPPPPQKKKKKRVSEVSVLSLPAPEHKPTPGLPGIPLLHALGFPLSAFGPGTMGTLTQSQHSKDALVTGTTPGTFHHGLRHNGSQLVGEGPNAQRKLQ</sequence>
<feature type="region of interest" description="Disordered" evidence="3">
    <location>
        <begin position="199"/>
        <end position="277"/>
    </location>
</feature>
<dbReference type="PANTHER" id="PTHR21669">
    <property type="entry name" value="CAPZ-INTERACTING PROTEIN AND RELATED PROTEINS"/>
    <property type="match status" value="1"/>
</dbReference>
<proteinExistence type="inferred from homology"/>
<gene>
    <name evidence="7" type="primary">LOC120066536</name>
</gene>
<evidence type="ECO:0000259" key="5">
    <source>
        <dbReference type="Pfam" id="PF14075"/>
    </source>
</evidence>
<dbReference type="Pfam" id="PF08729">
    <property type="entry name" value="HUN"/>
    <property type="match status" value="1"/>
</dbReference>
<feature type="region of interest" description="Disordered" evidence="3">
    <location>
        <begin position="686"/>
        <end position="757"/>
    </location>
</feature>
<evidence type="ECO:0000256" key="1">
    <source>
        <dbReference type="ARBA" id="ARBA00009911"/>
    </source>
</evidence>
<dbReference type="InterPro" id="IPR026947">
    <property type="entry name" value="UBN_middle_dom"/>
</dbReference>
<feature type="compositionally biased region" description="Low complexity" evidence="3">
    <location>
        <begin position="436"/>
        <end position="450"/>
    </location>
</feature>
<dbReference type="PANTHER" id="PTHR21669:SF12">
    <property type="entry name" value="UBINUCLEIN-1"/>
    <property type="match status" value="1"/>
</dbReference>
<feature type="domain" description="Ubinuclein middle" evidence="5">
    <location>
        <begin position="453"/>
        <end position="673"/>
    </location>
</feature>
<dbReference type="GeneID" id="120066536"/>
<feature type="compositionally biased region" description="Polar residues" evidence="3">
    <location>
        <begin position="701"/>
        <end position="715"/>
    </location>
</feature>